<keyword evidence="2" id="KW-1003">Cell membrane</keyword>
<dbReference type="Pfam" id="PF01943">
    <property type="entry name" value="Polysacc_synt"/>
    <property type="match status" value="1"/>
</dbReference>
<dbReference type="AlphaFoldDB" id="A0A7X8SLL0"/>
<keyword evidence="8" id="KW-1185">Reference proteome</keyword>
<feature type="transmembrane region" description="Helical" evidence="6">
    <location>
        <begin position="276"/>
        <end position="297"/>
    </location>
</feature>
<reference evidence="7 8" key="1">
    <citation type="submission" date="2020-04" db="EMBL/GenBank/DDBJ databases">
        <title>Flammeovirga sp. SR4, a novel species isolated from seawater.</title>
        <authorList>
            <person name="Wang X."/>
        </authorList>
    </citation>
    <scope>NUCLEOTIDE SEQUENCE [LARGE SCALE GENOMIC DNA]</scope>
    <source>
        <strain evidence="7 8">SR4</strain>
    </source>
</reference>
<evidence type="ECO:0000256" key="5">
    <source>
        <dbReference type="ARBA" id="ARBA00023136"/>
    </source>
</evidence>
<feature type="transmembrane region" description="Helical" evidence="6">
    <location>
        <begin position="38"/>
        <end position="58"/>
    </location>
</feature>
<evidence type="ECO:0000256" key="1">
    <source>
        <dbReference type="ARBA" id="ARBA00004651"/>
    </source>
</evidence>
<dbReference type="InterPro" id="IPR002797">
    <property type="entry name" value="Polysacc_synth"/>
</dbReference>
<feature type="transmembrane region" description="Helical" evidence="6">
    <location>
        <begin position="444"/>
        <end position="464"/>
    </location>
</feature>
<dbReference type="GO" id="GO:0005886">
    <property type="term" value="C:plasma membrane"/>
    <property type="evidence" value="ECO:0007669"/>
    <property type="project" value="UniProtKB-SubCell"/>
</dbReference>
<dbReference type="PANTHER" id="PTHR30250">
    <property type="entry name" value="PST FAMILY PREDICTED COLANIC ACID TRANSPORTER"/>
    <property type="match status" value="1"/>
</dbReference>
<organism evidence="7 8">
    <name type="scientific">Flammeovirga agarivorans</name>
    <dbReference type="NCBI Taxonomy" id="2726742"/>
    <lineage>
        <taxon>Bacteria</taxon>
        <taxon>Pseudomonadati</taxon>
        <taxon>Bacteroidota</taxon>
        <taxon>Cytophagia</taxon>
        <taxon>Cytophagales</taxon>
        <taxon>Flammeovirgaceae</taxon>
        <taxon>Flammeovirga</taxon>
    </lineage>
</organism>
<comment type="caution">
    <text evidence="7">The sequence shown here is derived from an EMBL/GenBank/DDBJ whole genome shotgun (WGS) entry which is preliminary data.</text>
</comment>
<sequence>MLKKLLSDTVIYGLTTVLMRLINYLLVPLHTKVFDPDAFGIVSIFYSFAVFFNVIYTYGMETTYFWFASKEGSDKEEVFSKILSSLSITSVVFSSILWLFSGQISTLLGFENSDIYVKFFALLYAIDTLLVVPFASLRIDGQAKRFAVLKIIEVVLTVGLNYFFLVTCVSIVETNSDSFITEFVSKIYDPSLGLGYAFLANLISKAIIMILFMDKFIKLKFSWSWKSMKPFYSYGFPLVFAGVAFAINEVSDRLLIPLLLPEGFYSFGDADYAVGVYAACYKLSIFVTFTVTAYKYSAEPFFFNQAGSKDSPKVFARIMYYFVIVLMVMVVAVSANLEVIAPILIRREEYLVGLPVVPILLMANLFLGMYYNLSVWFKVTDNTKYGALISAIGALFTISLNALLVPYFGFYGSAIATFVCYLSMMILAYVLGQKYYPIPYNVKMISFYLIMGGCFLVLLSQLSINGFWESIFIHNAIFALFLLIVFFMERQFIVSTLQIVQKKILKK</sequence>
<protein>
    <submittedName>
        <fullName evidence="7">Oligosaccharide flippase family protein</fullName>
    </submittedName>
</protein>
<comment type="subcellular location">
    <subcellularLocation>
        <location evidence="1">Cell membrane</location>
        <topology evidence="1">Multi-pass membrane protein</topology>
    </subcellularLocation>
</comment>
<dbReference type="Proteomes" id="UP000585050">
    <property type="component" value="Unassembled WGS sequence"/>
</dbReference>
<evidence type="ECO:0000313" key="7">
    <source>
        <dbReference type="EMBL" id="NLR92392.1"/>
    </source>
</evidence>
<dbReference type="InterPro" id="IPR050833">
    <property type="entry name" value="Poly_Biosynth_Transport"/>
</dbReference>
<keyword evidence="4 6" id="KW-1133">Transmembrane helix</keyword>
<dbReference type="PANTHER" id="PTHR30250:SF11">
    <property type="entry name" value="O-ANTIGEN TRANSPORTER-RELATED"/>
    <property type="match status" value="1"/>
</dbReference>
<feature type="transmembrane region" description="Helical" evidence="6">
    <location>
        <begin position="115"/>
        <end position="135"/>
    </location>
</feature>
<evidence type="ECO:0000313" key="8">
    <source>
        <dbReference type="Proteomes" id="UP000585050"/>
    </source>
</evidence>
<feature type="transmembrane region" description="Helical" evidence="6">
    <location>
        <begin position="351"/>
        <end position="373"/>
    </location>
</feature>
<keyword evidence="5 6" id="KW-0472">Membrane</keyword>
<evidence type="ECO:0000256" key="2">
    <source>
        <dbReference type="ARBA" id="ARBA00022475"/>
    </source>
</evidence>
<feature type="transmembrane region" description="Helical" evidence="6">
    <location>
        <begin position="192"/>
        <end position="213"/>
    </location>
</feature>
<feature type="transmembrane region" description="Helical" evidence="6">
    <location>
        <begin position="385"/>
        <end position="404"/>
    </location>
</feature>
<accession>A0A7X8SLL0</accession>
<dbReference type="RefSeq" id="WP_168883106.1">
    <property type="nucleotide sequence ID" value="NZ_JABAIL010000004.1"/>
</dbReference>
<feature type="transmembrane region" description="Helical" evidence="6">
    <location>
        <begin position="318"/>
        <end position="345"/>
    </location>
</feature>
<evidence type="ECO:0000256" key="4">
    <source>
        <dbReference type="ARBA" id="ARBA00022989"/>
    </source>
</evidence>
<feature type="transmembrane region" description="Helical" evidence="6">
    <location>
        <begin position="147"/>
        <end position="172"/>
    </location>
</feature>
<dbReference type="EMBL" id="JABAIL010000004">
    <property type="protein sequence ID" value="NLR92392.1"/>
    <property type="molecule type" value="Genomic_DNA"/>
</dbReference>
<name>A0A7X8SLL0_9BACT</name>
<feature type="transmembrane region" description="Helical" evidence="6">
    <location>
        <begin position="234"/>
        <end position="256"/>
    </location>
</feature>
<feature type="transmembrane region" description="Helical" evidence="6">
    <location>
        <begin position="9"/>
        <end position="26"/>
    </location>
</feature>
<feature type="transmembrane region" description="Helical" evidence="6">
    <location>
        <begin position="470"/>
        <end position="488"/>
    </location>
</feature>
<evidence type="ECO:0000256" key="6">
    <source>
        <dbReference type="SAM" id="Phobius"/>
    </source>
</evidence>
<evidence type="ECO:0000256" key="3">
    <source>
        <dbReference type="ARBA" id="ARBA00022692"/>
    </source>
</evidence>
<keyword evidence="3 6" id="KW-0812">Transmembrane</keyword>
<feature type="transmembrane region" description="Helical" evidence="6">
    <location>
        <begin position="78"/>
        <end position="100"/>
    </location>
</feature>
<gene>
    <name evidence="7" type="ORF">HGP29_14335</name>
</gene>
<proteinExistence type="predicted"/>
<feature type="transmembrane region" description="Helical" evidence="6">
    <location>
        <begin position="410"/>
        <end position="432"/>
    </location>
</feature>